<accession>A0ABD3F3U0</accession>
<dbReference type="EMBL" id="JBIMZQ010000036">
    <property type="protein sequence ID" value="KAL3661388.1"/>
    <property type="molecule type" value="Genomic_DNA"/>
</dbReference>
<dbReference type="AlphaFoldDB" id="A0ABD3F3U0"/>
<comment type="caution">
    <text evidence="2">The sequence shown here is derived from an EMBL/GenBank/DDBJ whole genome shotgun (WGS) entry which is preliminary data.</text>
</comment>
<evidence type="ECO:0000256" key="1">
    <source>
        <dbReference type="SAM" id="MobiDB-lite"/>
    </source>
</evidence>
<name>A0ABD3F3U0_9STRA</name>
<evidence type="ECO:0000313" key="3">
    <source>
        <dbReference type="Proteomes" id="UP001632037"/>
    </source>
</evidence>
<dbReference type="Proteomes" id="UP001632037">
    <property type="component" value="Unassembled WGS sequence"/>
</dbReference>
<proteinExistence type="predicted"/>
<gene>
    <name evidence="2" type="ORF">V7S43_013591</name>
</gene>
<reference evidence="2 3" key="1">
    <citation type="submission" date="2024-09" db="EMBL/GenBank/DDBJ databases">
        <title>Genome sequencing and assembly of Phytophthora oleae, isolate VK10A, causative agent of rot of olive drupes.</title>
        <authorList>
            <person name="Conti Taguali S."/>
            <person name="Riolo M."/>
            <person name="La Spada F."/>
            <person name="Cacciola S.O."/>
            <person name="Dionisio G."/>
        </authorList>
    </citation>
    <scope>NUCLEOTIDE SEQUENCE [LARGE SCALE GENOMIC DNA]</scope>
    <source>
        <strain evidence="2 3">VK10A</strain>
    </source>
</reference>
<sequence>MNFLGADGHTQAQLNWQRLLDLLIHFRDGDPVPPTWRTVINVMPSDDLRPSFPPFARMVRPSDDDESKNSGPPRSTDVDLAGDTLSGTDKSPSKKRLSFGAGSSGKKQSKKSRKAPDSI</sequence>
<organism evidence="2 3">
    <name type="scientific">Phytophthora oleae</name>
    <dbReference type="NCBI Taxonomy" id="2107226"/>
    <lineage>
        <taxon>Eukaryota</taxon>
        <taxon>Sar</taxon>
        <taxon>Stramenopiles</taxon>
        <taxon>Oomycota</taxon>
        <taxon>Peronosporomycetes</taxon>
        <taxon>Peronosporales</taxon>
        <taxon>Peronosporaceae</taxon>
        <taxon>Phytophthora</taxon>
    </lineage>
</organism>
<keyword evidence="3" id="KW-1185">Reference proteome</keyword>
<feature type="region of interest" description="Disordered" evidence="1">
    <location>
        <begin position="47"/>
        <end position="119"/>
    </location>
</feature>
<protein>
    <submittedName>
        <fullName evidence="2">Uncharacterized protein</fullName>
    </submittedName>
</protein>
<evidence type="ECO:0000313" key="2">
    <source>
        <dbReference type="EMBL" id="KAL3661388.1"/>
    </source>
</evidence>